<dbReference type="Proteomes" id="UP000000600">
    <property type="component" value="Unassembled WGS sequence"/>
</dbReference>
<dbReference type="EMBL" id="CT868540">
    <property type="protein sequence ID" value="CAK85209.1"/>
    <property type="molecule type" value="Genomic_DNA"/>
</dbReference>
<dbReference type="PANTHER" id="PTHR38019:SF1">
    <property type="entry name" value="N-ACETYLTRANSFERASE DOMAIN-CONTAINING PROTEIN"/>
    <property type="match status" value="1"/>
</dbReference>
<dbReference type="OrthoDB" id="309983at2759"/>
<reference evidence="2 3" key="1">
    <citation type="journal article" date="2006" name="Nature">
        <title>Global trends of whole-genome duplications revealed by the ciliate Paramecium tetraurelia.</title>
        <authorList>
            <consortium name="Genoscope"/>
            <person name="Aury J.-M."/>
            <person name="Jaillon O."/>
            <person name="Duret L."/>
            <person name="Noel B."/>
            <person name="Jubin C."/>
            <person name="Porcel B.M."/>
            <person name="Segurens B."/>
            <person name="Daubin V."/>
            <person name="Anthouard V."/>
            <person name="Aiach N."/>
            <person name="Arnaiz O."/>
            <person name="Billaut A."/>
            <person name="Beisson J."/>
            <person name="Blanc I."/>
            <person name="Bouhouche K."/>
            <person name="Camara F."/>
            <person name="Duharcourt S."/>
            <person name="Guigo R."/>
            <person name="Gogendeau D."/>
            <person name="Katinka M."/>
            <person name="Keller A.-M."/>
            <person name="Kissmehl R."/>
            <person name="Klotz C."/>
            <person name="Koll F."/>
            <person name="Le Moue A."/>
            <person name="Lepere C."/>
            <person name="Malinsky S."/>
            <person name="Nowacki M."/>
            <person name="Nowak J.K."/>
            <person name="Plattner H."/>
            <person name="Poulain J."/>
            <person name="Ruiz F."/>
            <person name="Serrano V."/>
            <person name="Zagulski M."/>
            <person name="Dessen P."/>
            <person name="Betermier M."/>
            <person name="Weissenbach J."/>
            <person name="Scarpelli C."/>
            <person name="Schachter V."/>
            <person name="Sperling L."/>
            <person name="Meyer E."/>
            <person name="Cohen J."/>
            <person name="Wincker P."/>
        </authorList>
    </citation>
    <scope>NUCLEOTIDE SEQUENCE [LARGE SCALE GENOMIC DNA]</scope>
    <source>
        <strain evidence="2 3">Stock d4-2</strain>
    </source>
</reference>
<protein>
    <submittedName>
        <fullName evidence="2">Uncharacterized protein</fullName>
    </submittedName>
</protein>
<dbReference type="PANTHER" id="PTHR38019">
    <property type="entry name" value="KDA ANTIGEN P200, PUTATIVE-RELATED"/>
    <property type="match status" value="1"/>
</dbReference>
<sequence length="163" mass="19287">MHTYDITAEILTPRFLEACRREGFHENELIRKTKAQVVQMVKSKDPSLTDDFICEIEKHLEEKRKQKIDLVRAQRQKILQENGPRSKSTHNQSQLNFSSISYAEKQSKILETIKRRQQIEIDKMIEQEQLKEQQEKDMQQKLLKQAIQRATILRGIKKETGVQ</sequence>
<dbReference type="KEGG" id="ptm:GSPATT00002609001"/>
<keyword evidence="3" id="KW-1185">Reference proteome</keyword>
<dbReference type="HOGENOM" id="CLU_1630243_0_0_1"/>
<evidence type="ECO:0000256" key="1">
    <source>
        <dbReference type="SAM" id="MobiDB-lite"/>
    </source>
</evidence>
<organism evidence="2 3">
    <name type="scientific">Paramecium tetraurelia</name>
    <dbReference type="NCBI Taxonomy" id="5888"/>
    <lineage>
        <taxon>Eukaryota</taxon>
        <taxon>Sar</taxon>
        <taxon>Alveolata</taxon>
        <taxon>Ciliophora</taxon>
        <taxon>Intramacronucleata</taxon>
        <taxon>Oligohymenophorea</taxon>
        <taxon>Peniculida</taxon>
        <taxon>Parameciidae</taxon>
        <taxon>Paramecium</taxon>
    </lineage>
</organism>
<evidence type="ECO:0000313" key="2">
    <source>
        <dbReference type="EMBL" id="CAK85209.1"/>
    </source>
</evidence>
<dbReference type="InParanoid" id="A0DQ92"/>
<feature type="region of interest" description="Disordered" evidence="1">
    <location>
        <begin position="78"/>
        <end position="97"/>
    </location>
</feature>
<gene>
    <name evidence="2" type="ORF">GSPATT00002609001</name>
</gene>
<accession>A0DQ92</accession>
<proteinExistence type="predicted"/>
<dbReference type="AlphaFoldDB" id="A0DQ92"/>
<dbReference type="RefSeq" id="XP_001452606.1">
    <property type="nucleotide sequence ID" value="XM_001452569.1"/>
</dbReference>
<dbReference type="GeneID" id="5038391"/>
<name>A0DQ92_PARTE</name>
<evidence type="ECO:0000313" key="3">
    <source>
        <dbReference type="Proteomes" id="UP000000600"/>
    </source>
</evidence>